<dbReference type="InterPro" id="IPR058680">
    <property type="entry name" value="NBD_SMAX1-like"/>
</dbReference>
<evidence type="ECO:0000256" key="1">
    <source>
        <dbReference type="ARBA" id="ARBA00008675"/>
    </source>
</evidence>
<dbReference type="SUPFAM" id="SSF81923">
    <property type="entry name" value="Double Clp-N motif"/>
    <property type="match status" value="1"/>
</dbReference>
<dbReference type="Pfam" id="PF02861">
    <property type="entry name" value="Clp_N"/>
    <property type="match status" value="1"/>
</dbReference>
<dbReference type="InterPro" id="IPR027417">
    <property type="entry name" value="P-loop_NTPase"/>
</dbReference>
<dbReference type="EMBL" id="JADGMS010000010">
    <property type="protein sequence ID" value="KAF9675021.1"/>
    <property type="molecule type" value="Genomic_DNA"/>
</dbReference>
<comment type="caution">
    <text evidence="6">The sequence shown here is derived from an EMBL/GenBank/DDBJ whole genome shotgun (WGS) entry which is preliminary data.</text>
</comment>
<proteinExistence type="inferred from homology"/>
<evidence type="ECO:0000256" key="4">
    <source>
        <dbReference type="SAM" id="MobiDB-lite"/>
    </source>
</evidence>
<dbReference type="OrthoDB" id="750498at2759"/>
<evidence type="ECO:0000256" key="3">
    <source>
        <dbReference type="PROSITE-ProRule" id="PRU01251"/>
    </source>
</evidence>
<feature type="compositionally biased region" description="Low complexity" evidence="4">
    <location>
        <begin position="580"/>
        <end position="592"/>
    </location>
</feature>
<evidence type="ECO:0000256" key="2">
    <source>
        <dbReference type="ARBA" id="ARBA00022737"/>
    </source>
</evidence>
<dbReference type="Proteomes" id="UP000657918">
    <property type="component" value="Unassembled WGS sequence"/>
</dbReference>
<comment type="similarity">
    <text evidence="1">Belongs to the ClpA/ClpB family.</text>
</comment>
<evidence type="ECO:0000313" key="6">
    <source>
        <dbReference type="EMBL" id="KAF9675021.1"/>
    </source>
</evidence>
<dbReference type="SUPFAM" id="SSF52540">
    <property type="entry name" value="P-loop containing nucleoside triphosphate hydrolases"/>
    <property type="match status" value="1"/>
</dbReference>
<dbReference type="AlphaFoldDB" id="A0A835MVJ0"/>
<feature type="region of interest" description="Disordered" evidence="4">
    <location>
        <begin position="568"/>
        <end position="599"/>
    </location>
</feature>
<gene>
    <name evidence="6" type="ORF">SADUNF_Sadunf10G0188300</name>
</gene>
<feature type="domain" description="Clp R" evidence="5">
    <location>
        <begin position="8"/>
        <end position="170"/>
    </location>
</feature>
<dbReference type="InterPro" id="IPR036628">
    <property type="entry name" value="Clp_N_dom_sf"/>
</dbReference>
<accession>A0A835MVJ0</accession>
<protein>
    <recommendedName>
        <fullName evidence="5">Clp R domain-containing protein</fullName>
    </recommendedName>
</protein>
<dbReference type="InterPro" id="IPR051650">
    <property type="entry name" value="SL_signaling_regulator"/>
</dbReference>
<dbReference type="PANTHER" id="PTHR43572:SF7">
    <property type="entry name" value="CLP R DOMAIN-CONTAINING PROTEIN"/>
    <property type="match status" value="1"/>
</dbReference>
<dbReference type="Gene3D" id="3.40.50.300">
    <property type="entry name" value="P-loop containing nucleotide triphosphate hydrolases"/>
    <property type="match status" value="1"/>
</dbReference>
<keyword evidence="2 3" id="KW-0677">Repeat</keyword>
<dbReference type="InterPro" id="IPR004176">
    <property type="entry name" value="Clp_R_N"/>
</dbReference>
<dbReference type="PANTHER" id="PTHR43572">
    <property type="entry name" value="CHAPERONE PROTEIN CLPD, CHLOROPLASTIC"/>
    <property type="match status" value="1"/>
</dbReference>
<organism evidence="6 7">
    <name type="scientific">Salix dunnii</name>
    <dbReference type="NCBI Taxonomy" id="1413687"/>
    <lineage>
        <taxon>Eukaryota</taxon>
        <taxon>Viridiplantae</taxon>
        <taxon>Streptophyta</taxon>
        <taxon>Embryophyta</taxon>
        <taxon>Tracheophyta</taxon>
        <taxon>Spermatophyta</taxon>
        <taxon>Magnoliopsida</taxon>
        <taxon>eudicotyledons</taxon>
        <taxon>Gunneridae</taxon>
        <taxon>Pentapetalae</taxon>
        <taxon>rosids</taxon>
        <taxon>fabids</taxon>
        <taxon>Malpighiales</taxon>
        <taxon>Salicaceae</taxon>
        <taxon>Saliceae</taxon>
        <taxon>Salix</taxon>
    </lineage>
</organism>
<dbReference type="PROSITE" id="PS51903">
    <property type="entry name" value="CLP_R"/>
    <property type="match status" value="1"/>
</dbReference>
<reference evidence="6 7" key="1">
    <citation type="submission" date="2020-10" db="EMBL/GenBank/DDBJ databases">
        <title>Plant Genome Project.</title>
        <authorList>
            <person name="Zhang R.-G."/>
        </authorList>
    </citation>
    <scope>NUCLEOTIDE SEQUENCE [LARGE SCALE GENOMIC DNA]</scope>
    <source>
        <strain evidence="6">FAFU-HL-1</strain>
        <tissue evidence="6">Leaf</tissue>
    </source>
</reference>
<evidence type="ECO:0000259" key="5">
    <source>
        <dbReference type="PROSITE" id="PS51903"/>
    </source>
</evidence>
<evidence type="ECO:0000313" key="7">
    <source>
        <dbReference type="Proteomes" id="UP000657918"/>
    </source>
</evidence>
<feature type="region of interest" description="Disordered" evidence="4">
    <location>
        <begin position="510"/>
        <end position="533"/>
    </location>
</feature>
<keyword evidence="7" id="KW-1185">Reference proteome</keyword>
<name>A0A835MVJ0_9ROSI</name>
<dbReference type="Pfam" id="PF23569">
    <property type="entry name" value="NBD_SMAX1"/>
    <property type="match status" value="1"/>
</dbReference>
<sequence length="859" mass="95978">MRTGICSVQQALTPEAVSLVKQAFGLANRRGHSQVTPLHVASIMLASSTGILRRACLQSHSHPLQCKALELCFNVALNRLPASTSSALLGPHPSNPSLSNALVAAFKRAQAHQRRGSIENQQQPILALKIEIEQLIISILDDPSVSRVMREAGFSSTQVKNKVEQTVSLEICPQSSVTVSYQSKEITKPQVLSASVSHSPPFSQFGITQSKPLDQVRNDDVMSVLSTLVGKKRNTIVTGECLATAESVVRGVMDKFERGEVSGDLRTVRFKSLPLLSFRSLSKEDLEQKLMDLRCIVKSYISTGVVLYLGDLKWISDFWSSYGEQRRSYYCTVDHIITELKRLVHGFSETGRLWLMGIATFQTYMKCKAGHPSLETMWELYPVTIPVGSLSLSLKLNRQVFQIYDPQFHQSRSNSSLNGSWPLLESGFDNHSTCVTDYSVNFNKEAKSLVGRTHNKESTSSFTISNNSSLPLWLQQCKETERNTADDQEYLCNKGISLFGSVHKQSYNPEKTTKFASSPPSPNPVSLQERNTDSQQTHLSWPVIFEHKQFEKGNQIWISECSNEGYESSLRNDPKPDLLSNPNSSPNSASSSEAMDDTEGVQSFKEFNDHNLKNLRSGLEKKVPWQKDIIPEIATAILECRSGMRKRKGELNHIEDRAETWLFFLGVDFEGKEKIARELARLVFGSQSNFVSIGLSNFSSSRAGSIEEPKNKRSRDELGCSYLERLGLTLNENPHRVFFMEDVDQVDNCSQKDIKQAIENGNVTLPDGEKVPLKDAIIIFSCESFSSVSRACSPPRRQKTGDNHEDREDEGVMEEKSLVLSLDLNISFGDDGDDQCSLAEYGILESVDRQVVFKIQELS</sequence>
<dbReference type="Gene3D" id="1.10.1780.10">
    <property type="entry name" value="Clp, N-terminal domain"/>
    <property type="match status" value="1"/>
</dbReference>
<feature type="region of interest" description="Disordered" evidence="4">
    <location>
        <begin position="789"/>
        <end position="812"/>
    </location>
</feature>